<dbReference type="PANTHER" id="PTHR34106:SF5">
    <property type="entry name" value="GLYCOSIDASE"/>
    <property type="match status" value="1"/>
</dbReference>
<organism evidence="4 5">
    <name type="scientific">Candidatus Gottesmanbacteria bacterium GW2011_GWA1_47_8</name>
    <dbReference type="NCBI Taxonomy" id="1618438"/>
    <lineage>
        <taxon>Bacteria</taxon>
        <taxon>Candidatus Gottesmaniibacteriota</taxon>
    </lineage>
</organism>
<comment type="caution">
    <text evidence="4">The sequence shown here is derived from an EMBL/GenBank/DDBJ whole genome shotgun (WGS) entry which is preliminary data.</text>
</comment>
<gene>
    <name evidence="4" type="ORF">UY08_C0003G0020</name>
</gene>
<evidence type="ECO:0000256" key="2">
    <source>
        <dbReference type="ARBA" id="ARBA00022679"/>
    </source>
</evidence>
<keyword evidence="2" id="KW-0808">Transferase</keyword>
<evidence type="ECO:0008006" key="6">
    <source>
        <dbReference type="Google" id="ProtNLM"/>
    </source>
</evidence>
<evidence type="ECO:0000313" key="4">
    <source>
        <dbReference type="EMBL" id="KKU81069.1"/>
    </source>
</evidence>
<dbReference type="GO" id="GO:0016757">
    <property type="term" value="F:glycosyltransferase activity"/>
    <property type="evidence" value="ECO:0007669"/>
    <property type="project" value="UniProtKB-KW"/>
</dbReference>
<dbReference type="EMBL" id="LCOQ01000003">
    <property type="protein sequence ID" value="KKU81069.1"/>
    <property type="molecule type" value="Genomic_DNA"/>
</dbReference>
<comment type="similarity">
    <text evidence="3">Belongs to the glycosyl hydrolase 130 family.</text>
</comment>
<evidence type="ECO:0000256" key="1">
    <source>
        <dbReference type="ARBA" id="ARBA00022676"/>
    </source>
</evidence>
<proteinExistence type="inferred from homology"/>
<sequence length="122" mass="13623">MCFFTGFSPIFYWLLIYQAVDDRDPGHYKIGAMLLDLDDPTQVLYRTNNPILEPGEAYENEGFKAGVAYPCGAVVISDTLFVYYGAADSVVAVATANIKHFLAELIHNQTVRLDPARIEKVM</sequence>
<dbReference type="PANTHER" id="PTHR34106">
    <property type="entry name" value="GLYCOSIDASE"/>
    <property type="match status" value="1"/>
</dbReference>
<evidence type="ECO:0000256" key="3">
    <source>
        <dbReference type="ARBA" id="ARBA00024356"/>
    </source>
</evidence>
<evidence type="ECO:0000313" key="5">
    <source>
        <dbReference type="Proteomes" id="UP000034212"/>
    </source>
</evidence>
<name>A0A0G1TH07_9BACT</name>
<dbReference type="InterPro" id="IPR023296">
    <property type="entry name" value="Glyco_hydro_beta-prop_sf"/>
</dbReference>
<dbReference type="InterPro" id="IPR007184">
    <property type="entry name" value="Mannoside_phosphorylase"/>
</dbReference>
<keyword evidence="1" id="KW-0328">Glycosyltransferase</keyword>
<reference evidence="4 5" key="1">
    <citation type="journal article" date="2015" name="Nature">
        <title>rRNA introns, odd ribosomes, and small enigmatic genomes across a large radiation of phyla.</title>
        <authorList>
            <person name="Brown C.T."/>
            <person name="Hug L.A."/>
            <person name="Thomas B.C."/>
            <person name="Sharon I."/>
            <person name="Castelle C.J."/>
            <person name="Singh A."/>
            <person name="Wilkins M.J."/>
            <person name="Williams K.H."/>
            <person name="Banfield J.F."/>
        </authorList>
    </citation>
    <scope>NUCLEOTIDE SEQUENCE [LARGE SCALE GENOMIC DNA]</scope>
</reference>
<protein>
    <recommendedName>
        <fullName evidence="6">Glycosidase-related protein</fullName>
    </recommendedName>
</protein>
<dbReference type="SUPFAM" id="SSF75005">
    <property type="entry name" value="Arabinanase/levansucrase/invertase"/>
    <property type="match status" value="1"/>
</dbReference>
<dbReference type="AlphaFoldDB" id="A0A0G1TH07"/>
<dbReference type="Gene3D" id="2.115.10.20">
    <property type="entry name" value="Glycosyl hydrolase domain, family 43"/>
    <property type="match status" value="1"/>
</dbReference>
<dbReference type="Proteomes" id="UP000034212">
    <property type="component" value="Unassembled WGS sequence"/>
</dbReference>
<accession>A0A0G1TH07</accession>
<dbReference type="Pfam" id="PF04041">
    <property type="entry name" value="Glyco_hydro_130"/>
    <property type="match status" value="1"/>
</dbReference>